<feature type="transmembrane region" description="Helical" evidence="8">
    <location>
        <begin position="267"/>
        <end position="287"/>
    </location>
</feature>
<evidence type="ECO:0008006" key="11">
    <source>
        <dbReference type="Google" id="ProtNLM"/>
    </source>
</evidence>
<sequence length="362" mass="40368">MLKENKTILYLIIINLALLMIFLLTKVDFILTPLVSLKDAVLIPAILAIFLYYILRPINRFLKSKNISNGLATTITIISILILLIGISTYASSTIAKESSSLVTNLTVSIQNLSEKYNYLYPKLNELLKIDDVLKKTASFITSSFLDISIGVAGVVGSVSNFFAQLILIPIIMFYILKDEYKIYNSFVKILPVKIKSFIIKIAKEIDTVLKQYITAQMMVACIIGILMFIGYLIIRMPNAFVLAFFAFITSFIPFLGPILGIFPALIIALGMGFPMAVKIGILAVIVQQLEGNIITPNITGNQLHMYPLTTIIVITASVYLGGFFAAFVAVPIYNIIKILVKNIYQYYIQSKQRSKDIEISN</sequence>
<evidence type="ECO:0000256" key="2">
    <source>
        <dbReference type="ARBA" id="ARBA00009773"/>
    </source>
</evidence>
<feature type="transmembrane region" description="Helical" evidence="8">
    <location>
        <begin position="67"/>
        <end position="91"/>
    </location>
</feature>
<name>A0A0C1U3N2_9CLOT</name>
<gene>
    <name evidence="9" type="ORF">U732_3114</name>
</gene>
<dbReference type="AlphaFoldDB" id="A0A0C1U3N2"/>
<keyword evidence="10" id="KW-1185">Reference proteome</keyword>
<dbReference type="EMBL" id="AYSO01000014">
    <property type="protein sequence ID" value="KIE47424.1"/>
    <property type="molecule type" value="Genomic_DNA"/>
</dbReference>
<evidence type="ECO:0000256" key="7">
    <source>
        <dbReference type="ARBA" id="ARBA00023136"/>
    </source>
</evidence>
<keyword evidence="7 8" id="KW-0472">Membrane</keyword>
<comment type="caution">
    <text evidence="9">The sequence shown here is derived from an EMBL/GenBank/DDBJ whole genome shotgun (WGS) entry which is preliminary data.</text>
</comment>
<feature type="transmembrane region" description="Helical" evidence="8">
    <location>
        <begin position="7"/>
        <end position="24"/>
    </location>
</feature>
<feature type="transmembrane region" description="Helical" evidence="8">
    <location>
        <begin position="148"/>
        <end position="177"/>
    </location>
</feature>
<accession>A0A0C1U3N2</accession>
<evidence type="ECO:0000256" key="8">
    <source>
        <dbReference type="SAM" id="Phobius"/>
    </source>
</evidence>
<evidence type="ECO:0000256" key="6">
    <source>
        <dbReference type="ARBA" id="ARBA00022989"/>
    </source>
</evidence>
<keyword evidence="4" id="KW-1003">Cell membrane</keyword>
<comment type="similarity">
    <text evidence="2">Belongs to the autoinducer-2 exporter (AI-2E) (TC 2.A.86) family.</text>
</comment>
<proteinExistence type="inferred from homology"/>
<evidence type="ECO:0000313" key="10">
    <source>
        <dbReference type="Proteomes" id="UP000031366"/>
    </source>
</evidence>
<keyword evidence="6 8" id="KW-1133">Transmembrane helix</keyword>
<feature type="transmembrane region" description="Helical" evidence="8">
    <location>
        <begin position="307"/>
        <end position="334"/>
    </location>
</feature>
<reference evidence="9 10" key="1">
    <citation type="journal article" date="2015" name="Infect. Genet. Evol.">
        <title>Genomic sequences of six botulinum neurotoxin-producing strains representing three clostridial species illustrate the mobility and diversity of botulinum neurotoxin genes.</title>
        <authorList>
            <person name="Smith T.J."/>
            <person name="Hill K.K."/>
            <person name="Xie G."/>
            <person name="Foley B.T."/>
            <person name="Williamson C.H."/>
            <person name="Foster J.T."/>
            <person name="Johnson S.L."/>
            <person name="Chertkov O."/>
            <person name="Teshima H."/>
            <person name="Gibbons H.S."/>
            <person name="Johnsky L.A."/>
            <person name="Karavis M.A."/>
            <person name="Smith L.A."/>
        </authorList>
    </citation>
    <scope>NUCLEOTIDE SEQUENCE [LARGE SCALE GENOMIC DNA]</scope>
    <source>
        <strain evidence="9 10">CDC 2741</strain>
    </source>
</reference>
<dbReference type="GO" id="GO:0005886">
    <property type="term" value="C:plasma membrane"/>
    <property type="evidence" value="ECO:0007669"/>
    <property type="project" value="UniProtKB-SubCell"/>
</dbReference>
<dbReference type="STRING" id="29341.RSJ17_09255"/>
<evidence type="ECO:0000256" key="4">
    <source>
        <dbReference type="ARBA" id="ARBA00022475"/>
    </source>
</evidence>
<dbReference type="PANTHER" id="PTHR21716">
    <property type="entry name" value="TRANSMEMBRANE PROTEIN"/>
    <property type="match status" value="1"/>
</dbReference>
<dbReference type="Proteomes" id="UP000031366">
    <property type="component" value="Unassembled WGS sequence"/>
</dbReference>
<protein>
    <recommendedName>
        <fullName evidence="11">AI-2E family transporter</fullName>
    </recommendedName>
</protein>
<dbReference type="Pfam" id="PF01594">
    <property type="entry name" value="AI-2E_transport"/>
    <property type="match status" value="1"/>
</dbReference>
<comment type="subcellular location">
    <subcellularLocation>
        <location evidence="1">Cell membrane</location>
        <topology evidence="1">Multi-pass membrane protein</topology>
    </subcellularLocation>
</comment>
<evidence type="ECO:0000256" key="1">
    <source>
        <dbReference type="ARBA" id="ARBA00004651"/>
    </source>
</evidence>
<evidence type="ECO:0000256" key="5">
    <source>
        <dbReference type="ARBA" id="ARBA00022692"/>
    </source>
</evidence>
<dbReference type="PANTHER" id="PTHR21716:SF53">
    <property type="entry name" value="PERMEASE PERM-RELATED"/>
    <property type="match status" value="1"/>
</dbReference>
<feature type="transmembrane region" description="Helical" evidence="8">
    <location>
        <begin position="241"/>
        <end position="260"/>
    </location>
</feature>
<organism evidence="9 10">
    <name type="scientific">Clostridium argentinense CDC 2741</name>
    <dbReference type="NCBI Taxonomy" id="1418104"/>
    <lineage>
        <taxon>Bacteria</taxon>
        <taxon>Bacillati</taxon>
        <taxon>Bacillota</taxon>
        <taxon>Clostridia</taxon>
        <taxon>Eubacteriales</taxon>
        <taxon>Clostridiaceae</taxon>
        <taxon>Clostridium</taxon>
    </lineage>
</organism>
<keyword evidence="3" id="KW-0813">Transport</keyword>
<keyword evidence="5 8" id="KW-0812">Transmembrane</keyword>
<dbReference type="OrthoDB" id="9793390at2"/>
<dbReference type="RefSeq" id="WP_039631566.1">
    <property type="nucleotide sequence ID" value="NZ_AYSO01000014.1"/>
</dbReference>
<feature type="transmembrane region" description="Helical" evidence="8">
    <location>
        <begin position="213"/>
        <end position="235"/>
    </location>
</feature>
<dbReference type="GO" id="GO:0055085">
    <property type="term" value="P:transmembrane transport"/>
    <property type="evidence" value="ECO:0007669"/>
    <property type="project" value="TreeGrafter"/>
</dbReference>
<evidence type="ECO:0000313" key="9">
    <source>
        <dbReference type="EMBL" id="KIE47424.1"/>
    </source>
</evidence>
<evidence type="ECO:0000256" key="3">
    <source>
        <dbReference type="ARBA" id="ARBA00022448"/>
    </source>
</evidence>
<feature type="transmembrane region" description="Helical" evidence="8">
    <location>
        <begin position="30"/>
        <end position="55"/>
    </location>
</feature>
<dbReference type="InterPro" id="IPR002549">
    <property type="entry name" value="AI-2E-like"/>
</dbReference>